<evidence type="ECO:0000313" key="5">
    <source>
        <dbReference type="EMBL" id="KAK0616994.1"/>
    </source>
</evidence>
<dbReference type="PANTHER" id="PTHR11552">
    <property type="entry name" value="GLUCOSE-METHANOL-CHOLINE GMC OXIDOREDUCTASE"/>
    <property type="match status" value="1"/>
</dbReference>
<comment type="similarity">
    <text evidence="1">Belongs to the GMC oxidoreductase family.</text>
</comment>
<protein>
    <submittedName>
        <fullName evidence="5">GMC oxidoreductase-like protein</fullName>
    </submittedName>
</protein>
<dbReference type="GO" id="GO:0044550">
    <property type="term" value="P:secondary metabolite biosynthetic process"/>
    <property type="evidence" value="ECO:0007669"/>
    <property type="project" value="TreeGrafter"/>
</dbReference>
<keyword evidence="6" id="KW-1185">Reference proteome</keyword>
<dbReference type="InterPro" id="IPR007867">
    <property type="entry name" value="GMC_OxRtase_C"/>
</dbReference>
<dbReference type="Pfam" id="PF05199">
    <property type="entry name" value="GMC_oxred_C"/>
    <property type="match status" value="1"/>
</dbReference>
<gene>
    <name evidence="5" type="ORF">B0T14DRAFT_538668</name>
</gene>
<comment type="cofactor">
    <cofactor evidence="2">
        <name>FAD</name>
        <dbReference type="ChEBI" id="CHEBI:57692"/>
    </cofactor>
</comment>
<dbReference type="GO" id="GO:0050660">
    <property type="term" value="F:flavin adenine dinucleotide binding"/>
    <property type="evidence" value="ECO:0007669"/>
    <property type="project" value="InterPro"/>
</dbReference>
<dbReference type="PANTHER" id="PTHR11552:SF115">
    <property type="entry name" value="DEHYDROGENASE XPTC-RELATED"/>
    <property type="match status" value="1"/>
</dbReference>
<keyword evidence="3" id="KW-0732">Signal</keyword>
<sequence length="632" mass="68186">MVVLKVSVALCGLLGVTQAFGPAARSIVHSTLVERGGDLMPEYDYVIVGGGTAGLTVADRLTENGKNSVLVIEVGTFQNGTAVTTVGMGFFGITDPTLFFNYSSAPQPGLNGRRIDVIAGQILGGSSGVNGFQVHRGQKEDYDRWASYFGRKTSWGWDDVLPYFKKAWHFHPPSKALAKQHDIKYDDKYWGKTSNIHASWPTFLWPSLKSMMSSIGEIAGVTYPPDSGAGLPGAFWYPHSADPGPVLRSFARTGHWDGIEAARKNYHTLTGHRVLKVTFDKKGKAIGASYVPTGATSLASARSVKAKKEVIVAAGTLNTPKILQASGVGPKKLLRDAGIDVVVDLPGVGSNFQDHPFQVGAFFNFTNFPFHPDVNDFFENSTFLAEAQAEFEANRTGALTIASGNCGAFLPMGVIAPDTFKDIARRYEAQDPAAHLPAGTDKTVIAGYQAQKKALAAAIRSKGSAFYNFFFRGGYSEGAIVYLHPLSRGSVNINTADPYFSPPVVDYRALSNPSDGDILVEFVRFTRRYFQQTSLKKFNPVELSPGAHITSPADIIADVRNRMIPSTFHPVGTAAMMPRELGGVVDENLLVYGVKGVSVVDASIMPDLPGAYTQQTTYAFAEKAADIIKSRS</sequence>
<proteinExistence type="inferred from homology"/>
<evidence type="ECO:0000313" key="6">
    <source>
        <dbReference type="Proteomes" id="UP001175000"/>
    </source>
</evidence>
<dbReference type="EMBL" id="JAULSU010000005">
    <property type="protein sequence ID" value="KAK0616994.1"/>
    <property type="molecule type" value="Genomic_DNA"/>
</dbReference>
<keyword evidence="2" id="KW-0274">FAD</keyword>
<keyword evidence="2" id="KW-0285">Flavoprotein</keyword>
<feature type="chain" id="PRO_5041364578" evidence="3">
    <location>
        <begin position="20"/>
        <end position="632"/>
    </location>
</feature>
<dbReference type="PROSITE" id="PS00624">
    <property type="entry name" value="GMC_OXRED_2"/>
    <property type="match status" value="1"/>
</dbReference>
<evidence type="ECO:0000259" key="4">
    <source>
        <dbReference type="PROSITE" id="PS00624"/>
    </source>
</evidence>
<dbReference type="Gene3D" id="3.50.50.60">
    <property type="entry name" value="FAD/NAD(P)-binding domain"/>
    <property type="match status" value="1"/>
</dbReference>
<dbReference type="InterPro" id="IPR012132">
    <property type="entry name" value="GMC_OxRdtase"/>
</dbReference>
<dbReference type="SUPFAM" id="SSF51905">
    <property type="entry name" value="FAD/NAD(P)-binding domain"/>
    <property type="match status" value="1"/>
</dbReference>
<dbReference type="Gene3D" id="3.30.560.10">
    <property type="entry name" value="Glucose Oxidase, domain 3"/>
    <property type="match status" value="1"/>
</dbReference>
<dbReference type="InterPro" id="IPR036188">
    <property type="entry name" value="FAD/NAD-bd_sf"/>
</dbReference>
<dbReference type="Pfam" id="PF00732">
    <property type="entry name" value="GMC_oxred_N"/>
    <property type="match status" value="2"/>
</dbReference>
<reference evidence="5" key="1">
    <citation type="submission" date="2023-06" db="EMBL/GenBank/DDBJ databases">
        <title>Genome-scale phylogeny and comparative genomics of the fungal order Sordariales.</title>
        <authorList>
            <consortium name="Lawrence Berkeley National Laboratory"/>
            <person name="Hensen N."/>
            <person name="Bonometti L."/>
            <person name="Westerberg I."/>
            <person name="Brannstrom I.O."/>
            <person name="Guillou S."/>
            <person name="Cros-Aarteil S."/>
            <person name="Calhoun S."/>
            <person name="Haridas S."/>
            <person name="Kuo A."/>
            <person name="Mondo S."/>
            <person name="Pangilinan J."/>
            <person name="Riley R."/>
            <person name="Labutti K."/>
            <person name="Andreopoulos B."/>
            <person name="Lipzen A."/>
            <person name="Chen C."/>
            <person name="Yanf M."/>
            <person name="Daum C."/>
            <person name="Ng V."/>
            <person name="Clum A."/>
            <person name="Steindorff A."/>
            <person name="Ohm R."/>
            <person name="Martin F."/>
            <person name="Silar P."/>
            <person name="Natvig D."/>
            <person name="Lalanne C."/>
            <person name="Gautier V."/>
            <person name="Ament-Velasquez S.L."/>
            <person name="Kruys A."/>
            <person name="Hutchinson M.I."/>
            <person name="Powell A.J."/>
            <person name="Barry K."/>
            <person name="Miller A.N."/>
            <person name="Grigoriev I.V."/>
            <person name="Debuchy R."/>
            <person name="Gladieux P."/>
            <person name="Thoren M.H."/>
            <person name="Johannesson H."/>
        </authorList>
    </citation>
    <scope>NUCLEOTIDE SEQUENCE</scope>
    <source>
        <strain evidence="5">CBS 606.72</strain>
    </source>
</reference>
<dbReference type="AlphaFoldDB" id="A0AA39WKD8"/>
<dbReference type="PIRSF" id="PIRSF000137">
    <property type="entry name" value="Alcohol_oxidase"/>
    <property type="match status" value="1"/>
</dbReference>
<evidence type="ECO:0000256" key="2">
    <source>
        <dbReference type="PIRSR" id="PIRSR000137-2"/>
    </source>
</evidence>
<comment type="caution">
    <text evidence="5">The sequence shown here is derived from an EMBL/GenBank/DDBJ whole genome shotgun (WGS) entry which is preliminary data.</text>
</comment>
<organism evidence="5 6">
    <name type="scientific">Immersiella caudata</name>
    <dbReference type="NCBI Taxonomy" id="314043"/>
    <lineage>
        <taxon>Eukaryota</taxon>
        <taxon>Fungi</taxon>
        <taxon>Dikarya</taxon>
        <taxon>Ascomycota</taxon>
        <taxon>Pezizomycotina</taxon>
        <taxon>Sordariomycetes</taxon>
        <taxon>Sordariomycetidae</taxon>
        <taxon>Sordariales</taxon>
        <taxon>Lasiosphaeriaceae</taxon>
        <taxon>Immersiella</taxon>
    </lineage>
</organism>
<dbReference type="SUPFAM" id="SSF54373">
    <property type="entry name" value="FAD-linked reductases, C-terminal domain"/>
    <property type="match status" value="1"/>
</dbReference>
<feature type="signal peptide" evidence="3">
    <location>
        <begin position="1"/>
        <end position="19"/>
    </location>
</feature>
<feature type="domain" description="Glucose-methanol-choline oxidoreductase N-terminal" evidence="4">
    <location>
        <begin position="315"/>
        <end position="329"/>
    </location>
</feature>
<dbReference type="Proteomes" id="UP001175000">
    <property type="component" value="Unassembled WGS sequence"/>
</dbReference>
<name>A0AA39WKD8_9PEZI</name>
<accession>A0AA39WKD8</accession>
<evidence type="ECO:0000256" key="3">
    <source>
        <dbReference type="SAM" id="SignalP"/>
    </source>
</evidence>
<dbReference type="GO" id="GO:0016614">
    <property type="term" value="F:oxidoreductase activity, acting on CH-OH group of donors"/>
    <property type="evidence" value="ECO:0007669"/>
    <property type="project" value="InterPro"/>
</dbReference>
<feature type="binding site" evidence="2">
    <location>
        <position position="274"/>
    </location>
    <ligand>
        <name>FAD</name>
        <dbReference type="ChEBI" id="CHEBI:57692"/>
    </ligand>
</feature>
<evidence type="ECO:0000256" key="1">
    <source>
        <dbReference type="ARBA" id="ARBA00010790"/>
    </source>
</evidence>
<dbReference type="InterPro" id="IPR000172">
    <property type="entry name" value="GMC_OxRdtase_N"/>
</dbReference>